<proteinExistence type="predicted"/>
<organism evidence="1 2">
    <name type="scientific">Porites evermanni</name>
    <dbReference type="NCBI Taxonomy" id="104178"/>
    <lineage>
        <taxon>Eukaryota</taxon>
        <taxon>Metazoa</taxon>
        <taxon>Cnidaria</taxon>
        <taxon>Anthozoa</taxon>
        <taxon>Hexacorallia</taxon>
        <taxon>Scleractinia</taxon>
        <taxon>Fungiina</taxon>
        <taxon>Poritidae</taxon>
        <taxon>Porites</taxon>
    </lineage>
</organism>
<protein>
    <submittedName>
        <fullName evidence="1">Uncharacterized protein</fullName>
    </submittedName>
</protein>
<evidence type="ECO:0000313" key="1">
    <source>
        <dbReference type="EMBL" id="CAH3017501.1"/>
    </source>
</evidence>
<evidence type="ECO:0000313" key="2">
    <source>
        <dbReference type="Proteomes" id="UP001159427"/>
    </source>
</evidence>
<sequence>MSKGRKKLKRISDYGYHVPLLKSLEALLQNPDVLHEVDNPHHSNDDVLRDVLDGEFVQNHPIFAVQKDALIILGYFDDLEIANPLGSKAKVHKIVFYYVLANIHPMYRSTLRNIQLIGIAKTQDLKRHGIDKMLLPFTQELNELAKEQGHCFKIHGQERYLRGGLLLWTGDTLGSNCVSCFKEGVGGALRICRHCMGTKEETGRKFRAEEFQARNLTDHLRICGMIEDPDNAPHVRDALSTTYGVNGLSVMNRVANFDVCQCFPEDIMHILFEGVVPYETKRFLKVLIDEKRSLTLKELNHRMESFNYGYMHNKDKPTPIARETLNALEDAKLKQSASQMWCLFRFLPVLIGDKVDVEMEEWRCLRTLWNIVQLCTAPAIRKDDVPYLRVLIEEHHTLFKRLYPEASIIPKMHYVIHIPDDIARNMCWNLLTSTGHTTSKYLYAGDVVGPGDYGIDLKQHPQAQLISDAAGLGDVPERFVGSRVKRVGIHGIEYRPGCVLRLREMDDVENDYPVYGQVDEIIVWEDEKFFILTELATLSFHHHFMAYEVGRTDHKAVVLRHDLQWYGVLHIVQKNGKKFIVEKDTCCIEDVL</sequence>
<keyword evidence="2" id="KW-1185">Reference proteome</keyword>
<reference evidence="1 2" key="1">
    <citation type="submission" date="2022-05" db="EMBL/GenBank/DDBJ databases">
        <authorList>
            <consortium name="Genoscope - CEA"/>
            <person name="William W."/>
        </authorList>
    </citation>
    <scope>NUCLEOTIDE SEQUENCE [LARGE SCALE GENOMIC DNA]</scope>
</reference>
<gene>
    <name evidence="1" type="ORF">PEVE_00038131</name>
</gene>
<dbReference type="Proteomes" id="UP001159427">
    <property type="component" value="Unassembled WGS sequence"/>
</dbReference>
<accession>A0ABN8LP70</accession>
<dbReference type="PANTHER" id="PTHR31912">
    <property type="entry name" value="IP13529P"/>
    <property type="match status" value="1"/>
</dbReference>
<dbReference type="PANTHER" id="PTHR31912:SF34">
    <property type="entry name" value="NOTOCHORD-RELATED PROTEIN"/>
    <property type="match status" value="1"/>
</dbReference>
<comment type="caution">
    <text evidence="1">The sequence shown here is derived from an EMBL/GenBank/DDBJ whole genome shotgun (WGS) entry which is preliminary data.</text>
</comment>
<dbReference type="EMBL" id="CALNXI010000064">
    <property type="protein sequence ID" value="CAH3017501.1"/>
    <property type="molecule type" value="Genomic_DNA"/>
</dbReference>
<name>A0ABN8LP70_9CNID</name>